<comment type="caution">
    <text evidence="1">The sequence shown here is derived from an EMBL/GenBank/DDBJ whole genome shotgun (WGS) entry which is preliminary data.</text>
</comment>
<proteinExistence type="predicted"/>
<accession>A0A9X1VZ81</accession>
<name>A0A9X1VZ81_9BURK</name>
<dbReference type="Proteomes" id="UP001139447">
    <property type="component" value="Unassembled WGS sequence"/>
</dbReference>
<keyword evidence="2" id="KW-1185">Reference proteome</keyword>
<dbReference type="AlphaFoldDB" id="A0A9X1VZ81"/>
<evidence type="ECO:0000313" key="2">
    <source>
        <dbReference type="Proteomes" id="UP001139447"/>
    </source>
</evidence>
<dbReference type="Pfam" id="PF19795">
    <property type="entry name" value="DUF6279"/>
    <property type="match status" value="1"/>
</dbReference>
<dbReference type="EMBL" id="JALGBI010000002">
    <property type="protein sequence ID" value="MCJ0764879.1"/>
    <property type="molecule type" value="Genomic_DNA"/>
</dbReference>
<organism evidence="1 2">
    <name type="scientific">Variovorax terrae</name>
    <dbReference type="NCBI Taxonomy" id="2923278"/>
    <lineage>
        <taxon>Bacteria</taxon>
        <taxon>Pseudomonadati</taxon>
        <taxon>Pseudomonadota</taxon>
        <taxon>Betaproteobacteria</taxon>
        <taxon>Burkholderiales</taxon>
        <taxon>Comamonadaceae</taxon>
        <taxon>Variovorax</taxon>
    </lineage>
</organism>
<protein>
    <submittedName>
        <fullName evidence="1">DUF6279 family lipoprotein</fullName>
    </submittedName>
</protein>
<sequence length="298" mass="33973">MTTPLRLPPGIAGTVGRIIGLLALAALLQACSAIKLVYNNAPDLTYWWLDGYVDFNEAQTLRARQDLARLHQWHRSTELPRYADLLQKVEQMAAADVTPEQVCAVLAQIQGKANTLADQAEPAVVALALSLTPDQLKQVERKYEKTDTAYRKDWVRSTPKEQQEKRYKQVLERSEMIYGRLDDAQRDVIRQQVALSSFDGQVSYAERLRRQQDLLQTLRKLQAGKPTPEEARLAMRGYLERAMNSPNPAYRSYQQTLMQEGCRSFAVAHNSTTPAQRETAVRRLQAYERDLRELATQK</sequence>
<evidence type="ECO:0000313" key="1">
    <source>
        <dbReference type="EMBL" id="MCJ0764879.1"/>
    </source>
</evidence>
<keyword evidence="1" id="KW-0449">Lipoprotein</keyword>
<reference evidence="1" key="1">
    <citation type="submission" date="2022-03" db="EMBL/GenBank/DDBJ databases">
        <authorList>
            <person name="Woo C.Y."/>
        </authorList>
    </citation>
    <scope>NUCLEOTIDE SEQUENCE</scope>
    <source>
        <strain evidence="1">CYS-02</strain>
    </source>
</reference>
<gene>
    <name evidence="1" type="ORF">MMF98_16810</name>
</gene>
<dbReference type="PROSITE" id="PS51257">
    <property type="entry name" value="PROKAR_LIPOPROTEIN"/>
    <property type="match status" value="1"/>
</dbReference>
<dbReference type="RefSeq" id="WP_243307842.1">
    <property type="nucleotide sequence ID" value="NZ_JALGBI010000002.1"/>
</dbReference>